<sequence length="737" mass="82666">MVNPMTLKQRLQVGLLFSMVLLLTLPLTANAGRFSRGDVVQVYKDFWKKWYNGTVLDLNRKTGQVQVQYQDGSRTKVEIFHENFVRFAYEEDAIAPARNWTDATGSFKIMAAPLGIYGDTLKIRKPDMAELEVPISKLSDGDQRYIERIRREMGGAAAPTPTHLPVVKFAGGSGGSQFQVAISNDDRIAILPDPLPAYMKLQQGGAAFGRIGSYSDGEEFGVIIPVGGPQSLVLASAERHPREGDGSTRLIWVSIADKRIESQQKLPPDEYVLDYHPPTHRLLTYSYVDGETRGFKKKIALAIWEVLPTDEMVTPVVRWEAHPAEGTGEDPWAQIIDGHVVLQRWDKGEYVGWNVDQQSVAYRIKQEAFNANLPAFSGTKKYAFLPEEDQVRIFDPLSGSIMTSLPAPKGSKAVALSEDGKRAAVLDNHQLAVWNLTDATAEPQYYHADDIGRTTVKSMFWLGSDKLMVKTYRELLLFSLTQRIVIWSYQFEHTTKHGDEERQLVRVVNDHLVYGASVRDDNRNEGLAVGNVKLPGPKVAEVFGTVDREDLEVTRPGERVRLEVRCGDQLNRDVYYALLAKIEENGWILDAENPTAIIYADATKGETQTTTYYNNSFFSRGSREETVTYIPNIYSLKIVKANDIIWSSRRQSGSPMFMSLREGETAQSKVNESQLANASFFKYADIPSRIIHKDYRRGLGTTSVSTRGLEAGDLKPPPQIERPESTVIDATEEDPFK</sequence>
<dbReference type="GO" id="GO:0042802">
    <property type="term" value="F:identical protein binding"/>
    <property type="evidence" value="ECO:0007669"/>
    <property type="project" value="InterPro"/>
</dbReference>
<protein>
    <recommendedName>
        <fullName evidence="2">SLA1 homology domain-containing protein</fullName>
    </recommendedName>
</protein>
<evidence type="ECO:0000259" key="2">
    <source>
        <dbReference type="Pfam" id="PF03983"/>
    </source>
</evidence>
<feature type="region of interest" description="Disordered" evidence="1">
    <location>
        <begin position="706"/>
        <end position="737"/>
    </location>
</feature>
<accession>A0A2S8FVG4</accession>
<dbReference type="InterPro" id="IPR007131">
    <property type="entry name" value="SHD1"/>
</dbReference>
<dbReference type="Proteomes" id="UP000238322">
    <property type="component" value="Unassembled WGS sequence"/>
</dbReference>
<dbReference type="Pfam" id="PF03983">
    <property type="entry name" value="SHD1"/>
    <property type="match status" value="1"/>
</dbReference>
<evidence type="ECO:0000313" key="3">
    <source>
        <dbReference type="EMBL" id="PQO36169.1"/>
    </source>
</evidence>
<dbReference type="Gene3D" id="2.130.10.10">
    <property type="entry name" value="YVTN repeat-like/Quinoprotein amine dehydrogenase"/>
    <property type="match status" value="1"/>
</dbReference>
<dbReference type="EMBL" id="PUHY01000006">
    <property type="protein sequence ID" value="PQO36169.1"/>
    <property type="molecule type" value="Genomic_DNA"/>
</dbReference>
<dbReference type="Gene3D" id="2.30.30.700">
    <property type="entry name" value="SLA1 homology domain 1"/>
    <property type="match status" value="1"/>
</dbReference>
<name>A0A2S8FVG4_9BACT</name>
<dbReference type="AlphaFoldDB" id="A0A2S8FVG4"/>
<dbReference type="GO" id="GO:0008092">
    <property type="term" value="F:cytoskeletal protein binding"/>
    <property type="evidence" value="ECO:0007669"/>
    <property type="project" value="InterPro"/>
</dbReference>
<evidence type="ECO:0000256" key="1">
    <source>
        <dbReference type="SAM" id="MobiDB-lite"/>
    </source>
</evidence>
<dbReference type="InterPro" id="IPR015943">
    <property type="entry name" value="WD40/YVTN_repeat-like_dom_sf"/>
</dbReference>
<dbReference type="GO" id="GO:0030674">
    <property type="term" value="F:protein-macromolecule adaptor activity"/>
    <property type="evidence" value="ECO:0007669"/>
    <property type="project" value="InterPro"/>
</dbReference>
<dbReference type="SUPFAM" id="SSF69322">
    <property type="entry name" value="Tricorn protease domain 2"/>
    <property type="match status" value="1"/>
</dbReference>
<reference evidence="3 4" key="1">
    <citation type="submission" date="2018-02" db="EMBL/GenBank/DDBJ databases">
        <title>Comparative genomes isolates from brazilian mangrove.</title>
        <authorList>
            <person name="Araujo J.E."/>
            <person name="Taketani R.G."/>
            <person name="Silva M.C.P."/>
            <person name="Loureco M.V."/>
            <person name="Andreote F.D."/>
        </authorList>
    </citation>
    <scope>NUCLEOTIDE SEQUENCE [LARGE SCALE GENOMIC DNA]</scope>
    <source>
        <strain evidence="3 4">Hex-1 MGV</strain>
    </source>
</reference>
<dbReference type="GO" id="GO:0043130">
    <property type="term" value="F:ubiquitin binding"/>
    <property type="evidence" value="ECO:0007669"/>
    <property type="project" value="InterPro"/>
</dbReference>
<comment type="caution">
    <text evidence="3">The sequence shown here is derived from an EMBL/GenBank/DDBJ whole genome shotgun (WGS) entry which is preliminary data.</text>
</comment>
<gene>
    <name evidence="3" type="ORF">C5Y83_09645</name>
</gene>
<dbReference type="Gene3D" id="2.30.30.140">
    <property type="match status" value="1"/>
</dbReference>
<organism evidence="3 4">
    <name type="scientific">Blastopirellula marina</name>
    <dbReference type="NCBI Taxonomy" id="124"/>
    <lineage>
        <taxon>Bacteria</taxon>
        <taxon>Pseudomonadati</taxon>
        <taxon>Planctomycetota</taxon>
        <taxon>Planctomycetia</taxon>
        <taxon>Pirellulales</taxon>
        <taxon>Pirellulaceae</taxon>
        <taxon>Blastopirellula</taxon>
    </lineage>
</organism>
<proteinExistence type="predicted"/>
<evidence type="ECO:0000313" key="4">
    <source>
        <dbReference type="Proteomes" id="UP000238322"/>
    </source>
</evidence>
<feature type="domain" description="SLA1 homology" evidence="2">
    <location>
        <begin position="96"/>
        <end position="151"/>
    </location>
</feature>